<protein>
    <recommendedName>
        <fullName evidence="2">DUF6884 domain-containing protein</fullName>
    </recommendedName>
</protein>
<feature type="region of interest" description="Disordered" evidence="1">
    <location>
        <begin position="178"/>
        <end position="199"/>
    </location>
</feature>
<accession>A0A3M2MB71</accession>
<feature type="domain" description="DUF6884" evidence="2">
    <location>
        <begin position="57"/>
        <end position="174"/>
    </location>
</feature>
<dbReference type="AlphaFoldDB" id="A0A3M2MB71"/>
<proteinExistence type="predicted"/>
<gene>
    <name evidence="3" type="ORF">EBN88_00540</name>
</gene>
<feature type="compositionally biased region" description="Low complexity" evidence="1">
    <location>
        <begin position="178"/>
        <end position="192"/>
    </location>
</feature>
<comment type="caution">
    <text evidence="3">The sequence shown here is derived from an EMBL/GenBank/DDBJ whole genome shotgun (WGS) entry which is preliminary data.</text>
</comment>
<evidence type="ECO:0000259" key="2">
    <source>
        <dbReference type="Pfam" id="PF21818"/>
    </source>
</evidence>
<dbReference type="Pfam" id="PF21818">
    <property type="entry name" value="DUF6884"/>
    <property type="match status" value="1"/>
</dbReference>
<evidence type="ECO:0000313" key="4">
    <source>
        <dbReference type="Proteomes" id="UP000278673"/>
    </source>
</evidence>
<evidence type="ECO:0000313" key="3">
    <source>
        <dbReference type="EMBL" id="RMI46752.1"/>
    </source>
</evidence>
<dbReference type="RefSeq" id="WP_122181753.1">
    <property type="nucleotide sequence ID" value="NZ_RFFJ01000001.1"/>
</dbReference>
<sequence length="199" mass="21256">MPPHLRLGPGRIPPGTRISHLAHHGRHGVLIAIETAAARWRPDIPCGARKARAPFDSTPLPAGQMYTGPYNRAARRAADALTDSGHAGRILILSARYGLLDPAEAIRSYDLRLGAPGSITTEQLRQQADDLTLNGALVTVLAGRTYTDLVRSVFPDAHTPLAGARGIGDHLSRLAHISRATTPTTPTTLARSTPRRAGR</sequence>
<dbReference type="InterPro" id="IPR049251">
    <property type="entry name" value="DUF6884"/>
</dbReference>
<name>A0A3M2MB71_9ACTN</name>
<keyword evidence="4" id="KW-1185">Reference proteome</keyword>
<evidence type="ECO:0000256" key="1">
    <source>
        <dbReference type="SAM" id="MobiDB-lite"/>
    </source>
</evidence>
<dbReference type="EMBL" id="RFFJ01000001">
    <property type="protein sequence ID" value="RMI46752.1"/>
    <property type="molecule type" value="Genomic_DNA"/>
</dbReference>
<organism evidence="3 4">
    <name type="scientific">Streptomyces triticirhizae</name>
    <dbReference type="NCBI Taxonomy" id="2483353"/>
    <lineage>
        <taxon>Bacteria</taxon>
        <taxon>Bacillati</taxon>
        <taxon>Actinomycetota</taxon>
        <taxon>Actinomycetes</taxon>
        <taxon>Kitasatosporales</taxon>
        <taxon>Streptomycetaceae</taxon>
        <taxon>Streptomyces</taxon>
    </lineage>
</organism>
<dbReference type="Proteomes" id="UP000278673">
    <property type="component" value="Unassembled WGS sequence"/>
</dbReference>
<reference evidence="3 4" key="1">
    <citation type="submission" date="2018-10" db="EMBL/GenBank/DDBJ databases">
        <title>Isolation, diversity and antifungal activity of actinobacteria from wheat.</title>
        <authorList>
            <person name="Han C."/>
        </authorList>
    </citation>
    <scope>NUCLEOTIDE SEQUENCE [LARGE SCALE GENOMIC DNA]</scope>
    <source>
        <strain evidence="3 4">NEAU-YY642</strain>
    </source>
</reference>